<evidence type="ECO:0000313" key="2">
    <source>
        <dbReference type="EMBL" id="MBB4678585.1"/>
    </source>
</evidence>
<keyword evidence="3" id="KW-1185">Reference proteome</keyword>
<dbReference type="Gene3D" id="3.90.176.10">
    <property type="entry name" value="Toxin ADP-ribosyltransferase, Chain A, domain 1"/>
    <property type="match status" value="1"/>
</dbReference>
<dbReference type="EMBL" id="JACHMH010000001">
    <property type="protein sequence ID" value="MBB4678585.1"/>
    <property type="molecule type" value="Genomic_DNA"/>
</dbReference>
<accession>A0A7W7CCI3</accession>
<sequence length="855" mass="90935">MTSQTIGNALVVHPRAALRNEIRDLALGLAEDPDHQLVVVDLPGESPFSVWESTAKLLPRKRSGIRLVIGSRSRETTALAGQWLSERLNRVVIAPDGHIMPGVGGSLFVDAGWGSGWVRFQPGRPPKRDGKRFPRPVWEAPSSLAEIMPTSANGVAEPLPGGVWLRPRGPEHILGPHRARLIATVPCQPEICTVVIGCPGAAPVTVDDITRFWGWLPEDLRPRLRLARFGPVEGRGGVPYGQAVADALGEKVVCYPGLPVGARIEPDIHLVRADGTLGWQASMGELGYTPAEPWQEPSAPYPVSYRPPVFGVQEVGRAVYAYAPDALLEIVQSGMWLRPHYDTANAAAIRLAEADADRQLVLYDEGDPESAARMRQLAEDLFGSLDNAAQRLSCVAPASAVLHRRAEVVGRAKGALEPGTAAASFAEAATLIQPRPRLEIGPGEPALPRSGESAPPRSAELAPSWPGEPATSRSGESATSRPADPVAPRPEEPATLRLESAPEPGGGGFLPGITAPAIPAGLAPVVAAGAGPAPAAELDSVRHPPPPSAPKAAEAPAAIGSTPSEPVAAPTPPAPAVERVSAVQPAPVSEAAALVPKRGLDQEREWLRRALSREYAAVANSVGRVLSEHPGFQSALERSSGRVLTDAVAVRLYLSEAGDELDLPLRRALAGPHVPFARCAVSGLSRLPSHRGAAIFSTTPTAREWELYRSRTLFTEWGFVNALTAPCTRQQAGHQTDVLLWSMTSRRTKLLEPDGEPTADRVLFVPGTNFKVLDVTEPAEGGRGQIVLRELAVGEIDADGRVDRNRAALDELALTSLRRCVEKWAAAAGEQRMPESAARRFELLPGLVRTVRGEG</sequence>
<evidence type="ECO:0000313" key="3">
    <source>
        <dbReference type="Proteomes" id="UP000533598"/>
    </source>
</evidence>
<reference evidence="2 3" key="1">
    <citation type="submission" date="2020-08" db="EMBL/GenBank/DDBJ databases">
        <title>Sequencing the genomes of 1000 actinobacteria strains.</title>
        <authorList>
            <person name="Klenk H.-P."/>
        </authorList>
    </citation>
    <scope>NUCLEOTIDE SEQUENCE [LARGE SCALE GENOMIC DNA]</scope>
    <source>
        <strain evidence="2 3">DSM 44230</strain>
    </source>
</reference>
<feature type="region of interest" description="Disordered" evidence="1">
    <location>
        <begin position="535"/>
        <end position="577"/>
    </location>
</feature>
<feature type="compositionally biased region" description="Low complexity" evidence="1">
    <location>
        <begin position="550"/>
        <end position="568"/>
    </location>
</feature>
<comment type="caution">
    <text evidence="2">The sequence shown here is derived from an EMBL/GenBank/DDBJ whole genome shotgun (WGS) entry which is preliminary data.</text>
</comment>
<gene>
    <name evidence="2" type="ORF">HNR67_004703</name>
</gene>
<name>A0A7W7CCI3_9PSEU</name>
<evidence type="ECO:0000256" key="1">
    <source>
        <dbReference type="SAM" id="MobiDB-lite"/>
    </source>
</evidence>
<feature type="compositionally biased region" description="Polar residues" evidence="1">
    <location>
        <begin position="471"/>
        <end position="480"/>
    </location>
</feature>
<feature type="region of interest" description="Disordered" evidence="1">
    <location>
        <begin position="434"/>
        <end position="491"/>
    </location>
</feature>
<dbReference type="AlphaFoldDB" id="A0A7W7CCI3"/>
<protein>
    <submittedName>
        <fullName evidence="2">Uncharacterized protein</fullName>
    </submittedName>
</protein>
<proteinExistence type="predicted"/>
<dbReference type="Proteomes" id="UP000533598">
    <property type="component" value="Unassembled WGS sequence"/>
</dbReference>
<organism evidence="2 3">
    <name type="scientific">Crossiella cryophila</name>
    <dbReference type="NCBI Taxonomy" id="43355"/>
    <lineage>
        <taxon>Bacteria</taxon>
        <taxon>Bacillati</taxon>
        <taxon>Actinomycetota</taxon>
        <taxon>Actinomycetes</taxon>
        <taxon>Pseudonocardiales</taxon>
        <taxon>Pseudonocardiaceae</taxon>
        <taxon>Crossiella</taxon>
    </lineage>
</organism>